<comment type="function">
    <text evidence="6">The GINS complex plays an essential role in the initiation of DNA replication.</text>
</comment>
<dbReference type="Pfam" id="PF22466">
    <property type="entry name" value="PSF3_N"/>
    <property type="match status" value="1"/>
</dbReference>
<evidence type="ECO:0000256" key="5">
    <source>
        <dbReference type="ARBA" id="ARBA00045258"/>
    </source>
</evidence>
<dbReference type="InterPro" id="IPR038437">
    <property type="entry name" value="GINS_Psf3_sf"/>
</dbReference>
<dbReference type="Pfam" id="PF05916">
    <property type="entry name" value="Sld5"/>
    <property type="match status" value="1"/>
</dbReference>
<proteinExistence type="inferred from homology"/>
<dbReference type="Gene3D" id="1.20.58.2050">
    <property type="match status" value="1"/>
</dbReference>
<keyword evidence="4 6" id="KW-0539">Nucleus</keyword>
<reference evidence="9 10" key="1">
    <citation type="submission" date="2024-05" db="EMBL/GenBank/DDBJ databases">
        <title>Genetic variation in Jamaican populations of the coffee berry borer (Hypothenemus hampei).</title>
        <authorList>
            <person name="Errbii M."/>
            <person name="Myrie A."/>
        </authorList>
    </citation>
    <scope>NUCLEOTIDE SEQUENCE [LARGE SCALE GENOMIC DNA]</scope>
    <source>
        <strain evidence="9">JA-Hopewell-2020-01-JO</strain>
        <tissue evidence="9">Whole body</tissue>
    </source>
</reference>
<evidence type="ECO:0000256" key="4">
    <source>
        <dbReference type="ARBA" id="ARBA00023242"/>
    </source>
</evidence>
<keyword evidence="3 6" id="KW-0235">DNA replication</keyword>
<accession>A0ABD1F7N7</accession>
<dbReference type="PANTHER" id="PTHR22768">
    <property type="entry name" value="DNA REPLICATION COMPLEX GINS PROTEIN PSF3"/>
    <property type="match status" value="1"/>
</dbReference>
<organism evidence="9 10">
    <name type="scientific">Hypothenemus hampei</name>
    <name type="common">Coffee berry borer</name>
    <dbReference type="NCBI Taxonomy" id="57062"/>
    <lineage>
        <taxon>Eukaryota</taxon>
        <taxon>Metazoa</taxon>
        <taxon>Ecdysozoa</taxon>
        <taxon>Arthropoda</taxon>
        <taxon>Hexapoda</taxon>
        <taxon>Insecta</taxon>
        <taxon>Pterygota</taxon>
        <taxon>Neoptera</taxon>
        <taxon>Endopterygota</taxon>
        <taxon>Coleoptera</taxon>
        <taxon>Polyphaga</taxon>
        <taxon>Cucujiformia</taxon>
        <taxon>Curculionidae</taxon>
        <taxon>Scolytinae</taxon>
        <taxon>Hypothenemus</taxon>
    </lineage>
</organism>
<evidence type="ECO:0000259" key="8">
    <source>
        <dbReference type="Pfam" id="PF22466"/>
    </source>
</evidence>
<feature type="domain" description="DNA replication complex GINS protein PSF3 N-terminal" evidence="8">
    <location>
        <begin position="12"/>
        <end position="60"/>
    </location>
</feature>
<sequence length="203" mass="23434">MSYNSSYSPNYYSMDDILATQERIPCKFLQKVPRMGRLNPSTEENDLKEGTDLELPLWLAIDCSMGRQPVVAPELPKIFKENYREILKADANAVDLHKFSLYFYELGSYVKGFDHRQEVHNILLHTFITRFRLIMDLANNSESDPSIQQKLDMLERRIYAAGHAAASKLNKWLLESGAQLEAAVLVTNHKKRKRVDDDLIGWN</sequence>
<dbReference type="InterPro" id="IPR021151">
    <property type="entry name" value="GINS_A"/>
</dbReference>
<comment type="function">
    <text evidence="5">Required for correct functioning of the GINS complex, a complex that plays an essential role in the initiation of DNA replication, and progression of DNA replication forks. GINS complex is a core component of CDC45-MCM-GINS (CMG) helicase, the molecular machine that unwinds template DNA during replication, and around which the replisome is built.</text>
</comment>
<evidence type="ECO:0000313" key="10">
    <source>
        <dbReference type="Proteomes" id="UP001566132"/>
    </source>
</evidence>
<evidence type="ECO:0000256" key="2">
    <source>
        <dbReference type="ARBA" id="ARBA00006343"/>
    </source>
</evidence>
<evidence type="ECO:0000256" key="3">
    <source>
        <dbReference type="ARBA" id="ARBA00022705"/>
    </source>
</evidence>
<dbReference type="AlphaFoldDB" id="A0ABD1F7N7"/>
<dbReference type="Proteomes" id="UP001566132">
    <property type="component" value="Unassembled WGS sequence"/>
</dbReference>
<keyword evidence="10" id="KW-1185">Reference proteome</keyword>
<gene>
    <name evidence="9" type="ORF">ABEB36_002989</name>
</gene>
<protein>
    <recommendedName>
        <fullName evidence="6">DNA replication complex GINS protein PSF3</fullName>
    </recommendedName>
</protein>
<dbReference type="InterPro" id="IPR036224">
    <property type="entry name" value="GINS_bundle-like_dom_sf"/>
</dbReference>
<feature type="domain" description="GINS subunit" evidence="7">
    <location>
        <begin position="79"/>
        <end position="173"/>
    </location>
</feature>
<evidence type="ECO:0000256" key="1">
    <source>
        <dbReference type="ARBA" id="ARBA00004123"/>
    </source>
</evidence>
<dbReference type="SUPFAM" id="SSF160059">
    <property type="entry name" value="PriA/YqbF domain"/>
    <property type="match status" value="1"/>
</dbReference>
<dbReference type="CDD" id="cd11713">
    <property type="entry name" value="GINS_A_psf3"/>
    <property type="match status" value="1"/>
</dbReference>
<dbReference type="EMBL" id="JBDJPC010000002">
    <property type="protein sequence ID" value="KAL1513595.1"/>
    <property type="molecule type" value="Genomic_DNA"/>
</dbReference>
<evidence type="ECO:0000313" key="9">
    <source>
        <dbReference type="EMBL" id="KAL1513595.1"/>
    </source>
</evidence>
<dbReference type="GO" id="GO:0000811">
    <property type="term" value="C:GINS complex"/>
    <property type="evidence" value="ECO:0007669"/>
    <property type="project" value="UniProtKB-UniRule"/>
</dbReference>
<comment type="caution">
    <text evidence="9">The sequence shown here is derived from an EMBL/GenBank/DDBJ whole genome shotgun (WGS) entry which is preliminary data.</text>
</comment>
<dbReference type="GO" id="GO:0006260">
    <property type="term" value="P:DNA replication"/>
    <property type="evidence" value="ECO:0007669"/>
    <property type="project" value="UniProtKB-UniRule"/>
</dbReference>
<comment type="subcellular location">
    <subcellularLocation>
        <location evidence="1 6">Nucleus</location>
    </subcellularLocation>
</comment>
<comment type="similarity">
    <text evidence="2 6">Belongs to the GINS3/PSF3 family.</text>
</comment>
<comment type="subunit">
    <text evidence="6">Component of the GINS complex.</text>
</comment>
<dbReference type="SUPFAM" id="SSF158573">
    <property type="entry name" value="GINS helical bundle-like"/>
    <property type="match status" value="1"/>
</dbReference>
<dbReference type="InterPro" id="IPR055221">
    <property type="entry name" value="PSF3_N"/>
</dbReference>
<name>A0ABD1F7N7_HYPHA</name>
<evidence type="ECO:0000256" key="6">
    <source>
        <dbReference type="RuleBase" id="RU367161"/>
    </source>
</evidence>
<dbReference type="CDD" id="cd21693">
    <property type="entry name" value="GINS_B_Psf3"/>
    <property type="match status" value="1"/>
</dbReference>
<dbReference type="InterPro" id="IPR010492">
    <property type="entry name" value="GINS_Psf3"/>
</dbReference>
<dbReference type="PANTHER" id="PTHR22768:SF0">
    <property type="entry name" value="DNA REPLICATION COMPLEX GINS PROTEIN PSF3"/>
    <property type="match status" value="1"/>
</dbReference>
<evidence type="ECO:0000259" key="7">
    <source>
        <dbReference type="Pfam" id="PF05916"/>
    </source>
</evidence>